<dbReference type="InterPro" id="IPR042278">
    <property type="entry name" value="Mfa-like_1_N"/>
</dbReference>
<dbReference type="CDD" id="cd13120">
    <property type="entry name" value="BF2867_like_N"/>
    <property type="match status" value="1"/>
</dbReference>
<dbReference type="AlphaFoldDB" id="S3ZFU6"/>
<dbReference type="Proteomes" id="UP000014614">
    <property type="component" value="Unassembled WGS sequence"/>
</dbReference>
<dbReference type="InterPro" id="IPR025049">
    <property type="entry name" value="Mfa-like_1"/>
</dbReference>
<reference evidence="2 3" key="1">
    <citation type="submission" date="2013-05" db="EMBL/GenBank/DDBJ databases">
        <title>The Genome Sequence of Bacteroides stercoris CC31F.</title>
        <authorList>
            <consortium name="The Broad Institute Genomics Platform"/>
            <person name="Earl A."/>
            <person name="Ward D."/>
            <person name="Feldgarden M."/>
            <person name="Gevers D."/>
            <person name="Oliphant K."/>
            <person name="Allen-Vercoe E."/>
            <person name="Walker B."/>
            <person name="Young S."/>
            <person name="Zeng Q."/>
            <person name="Gargeya S."/>
            <person name="Fitzgerald M."/>
            <person name="Haas B."/>
            <person name="Abouelleil A."/>
            <person name="Allen A.W."/>
            <person name="Alvarado L."/>
            <person name="Arachchi H.M."/>
            <person name="Berlin A.M."/>
            <person name="Chapman S.B."/>
            <person name="Gainer-Dewar J."/>
            <person name="Goldberg J."/>
            <person name="Griggs A."/>
            <person name="Gujja S."/>
            <person name="Hansen M."/>
            <person name="Howarth C."/>
            <person name="Imamovic A."/>
            <person name="Ireland A."/>
            <person name="Larimer J."/>
            <person name="McCowan C."/>
            <person name="Murphy C."/>
            <person name="Pearson M."/>
            <person name="Poon T.W."/>
            <person name="Priest M."/>
            <person name="Roberts A."/>
            <person name="Saif S."/>
            <person name="Shea T."/>
            <person name="Sisk P."/>
            <person name="Sykes S."/>
            <person name="Wortman J."/>
            <person name="Nusbaum C."/>
            <person name="Birren B."/>
        </authorList>
    </citation>
    <scope>NUCLEOTIDE SEQUENCE [LARGE SCALE GENOMIC DNA]</scope>
    <source>
        <strain evidence="2 3">CC31F</strain>
    </source>
</reference>
<dbReference type="Gene3D" id="2.60.40.10">
    <property type="entry name" value="Immunoglobulins"/>
    <property type="match status" value="2"/>
</dbReference>
<evidence type="ECO:0000313" key="2">
    <source>
        <dbReference type="EMBL" id="EPH19605.1"/>
    </source>
</evidence>
<name>S3ZFU6_BACSE</name>
<dbReference type="InterPro" id="IPR024361">
    <property type="entry name" value="BACON"/>
</dbReference>
<comment type="caution">
    <text evidence="2">The sequence shown here is derived from an EMBL/GenBank/DDBJ whole genome shotgun (WGS) entry which is preliminary data.</text>
</comment>
<accession>S3ZFU6</accession>
<dbReference type="InterPro" id="IPR013783">
    <property type="entry name" value="Ig-like_fold"/>
</dbReference>
<feature type="non-terminal residue" evidence="2">
    <location>
        <position position="1"/>
    </location>
</feature>
<organism evidence="2 3">
    <name type="scientific">Bacteroides stercoris CC31F</name>
    <dbReference type="NCBI Taxonomy" id="1073351"/>
    <lineage>
        <taxon>Bacteria</taxon>
        <taxon>Pseudomonadati</taxon>
        <taxon>Bacteroidota</taxon>
        <taxon>Bacteroidia</taxon>
        <taxon>Bacteroidales</taxon>
        <taxon>Bacteroidaceae</taxon>
        <taxon>Bacteroides</taxon>
    </lineage>
</organism>
<protein>
    <recommendedName>
        <fullName evidence="1">BACON domain-containing protein</fullName>
    </recommendedName>
</protein>
<evidence type="ECO:0000259" key="1">
    <source>
        <dbReference type="Pfam" id="PF13004"/>
    </source>
</evidence>
<dbReference type="Pfam" id="PF13149">
    <property type="entry name" value="Mfa_like_1"/>
    <property type="match status" value="1"/>
</dbReference>
<evidence type="ECO:0000313" key="3">
    <source>
        <dbReference type="Proteomes" id="UP000014614"/>
    </source>
</evidence>
<sequence>KTLCLKIRKLWVITKPGLEKVWALRIKKGCVSILTQPHKTEIMIKLIKPIVCAVLLLSFSSCGEDAAERETVAGSGLVTFTAVTGDTGTRNTQEGSFETGDAIGVFAIEPKTGVYWAVNNEYIYDGSTFKPATEADNIIVTVGTDFDFYIYYPFKEGETDITSISHSAGDQDEKSGWLSADFMTATYTEPVLNYTIPLDFRHRLSTVEVRIERNEGVREAAIENVKRTSRFNLLTGEVVTDESRGNCRMYRYSQQGDATTVFRVTVPAQTLTTSSNYVTLTGDTDIKLRGTSDMVTYAGQIHNYSIDYKKQITVLDYTAGGTTTGAGLYNIGSTCTVRANVNGGYEFAGWYEAGRIVSDAIQYSFEVLTDRTLEPKYRNYGSWSVTLTASPSSLGWKGGNSTLTAGALRDVFVNGIKENSQTGSPSITGGSDGFFLSGNTVTVAENNTASARSCVFTANYGGNSATATISQEAAPVSYYFSYTDGSTTHSERTEASAGSFTLSITSYKVTGNSRRDLSWSVSGDSWIHVSGSSVSYDENPGKEIRSGNVTLTQAESGKTITLTVRQKGKTSVDIDP</sequence>
<dbReference type="HOGENOM" id="CLU_509649_0_0_10"/>
<dbReference type="EMBL" id="ATFP01000034">
    <property type="protein sequence ID" value="EPH19605.1"/>
    <property type="molecule type" value="Genomic_DNA"/>
</dbReference>
<dbReference type="Pfam" id="PF13004">
    <property type="entry name" value="BACON"/>
    <property type="match status" value="1"/>
</dbReference>
<gene>
    <name evidence="2" type="ORF">HMPREF1181_02500</name>
</gene>
<dbReference type="PATRIC" id="fig|1073351.3.peg.2524"/>
<dbReference type="Gene3D" id="2.60.40.2620">
    <property type="entry name" value="Fimbrillin-like"/>
    <property type="match status" value="1"/>
</dbReference>
<proteinExistence type="predicted"/>
<feature type="domain" description="BACON" evidence="1">
    <location>
        <begin position="522"/>
        <end position="566"/>
    </location>
</feature>